<dbReference type="InterPro" id="IPR002925">
    <property type="entry name" value="Dienelactn_hydro"/>
</dbReference>
<dbReference type="SUPFAM" id="SSF53474">
    <property type="entry name" value="alpha/beta-Hydrolases"/>
    <property type="match status" value="1"/>
</dbReference>
<proteinExistence type="predicted"/>
<protein>
    <submittedName>
        <fullName evidence="2">Dienelactone hydrolase</fullName>
    </submittedName>
</protein>
<dbReference type="KEGG" id="eno:ECENHK_10395"/>
<dbReference type="Pfam" id="PF01738">
    <property type="entry name" value="DLH"/>
    <property type="match status" value="1"/>
</dbReference>
<dbReference type="PANTHER" id="PTHR22946">
    <property type="entry name" value="DIENELACTONE HYDROLASE DOMAIN-CONTAINING PROTEIN-RELATED"/>
    <property type="match status" value="1"/>
</dbReference>
<dbReference type="AlphaFoldDB" id="A0A144P643"/>
<evidence type="ECO:0000259" key="1">
    <source>
        <dbReference type="Pfam" id="PF01738"/>
    </source>
</evidence>
<accession>A0A144P643</accession>
<organism evidence="2">
    <name type="scientific">Enterobacter kobei</name>
    <dbReference type="NCBI Taxonomy" id="208224"/>
    <lineage>
        <taxon>Bacteria</taxon>
        <taxon>Pseudomonadati</taxon>
        <taxon>Pseudomonadota</taxon>
        <taxon>Gammaproteobacteria</taxon>
        <taxon>Enterobacterales</taxon>
        <taxon>Enterobacteriaceae</taxon>
        <taxon>Enterobacter</taxon>
        <taxon>Enterobacter cloacae complex</taxon>
    </lineage>
</organism>
<keyword evidence="2" id="KW-0378">Hydrolase</keyword>
<dbReference type="EMBL" id="NEEU01000010">
    <property type="protein sequence ID" value="PJD73642.1"/>
    <property type="molecule type" value="Genomic_DNA"/>
</dbReference>
<name>A0A144P643_9ENTR</name>
<evidence type="ECO:0000313" key="2">
    <source>
        <dbReference type="EMBL" id="PJD73642.1"/>
    </source>
</evidence>
<dbReference type="InterPro" id="IPR050261">
    <property type="entry name" value="FrsA_esterase"/>
</dbReference>
<dbReference type="OrthoDB" id="9787933at2"/>
<comment type="caution">
    <text evidence="2">The sequence shown here is derived from an EMBL/GenBank/DDBJ whole genome shotgun (WGS) entry which is preliminary data.</text>
</comment>
<gene>
    <name evidence="2" type="ORF">B9Q37_14405</name>
</gene>
<dbReference type="GO" id="GO:0016787">
    <property type="term" value="F:hydrolase activity"/>
    <property type="evidence" value="ECO:0007669"/>
    <property type="project" value="UniProtKB-KW"/>
</dbReference>
<dbReference type="Proteomes" id="UP000230495">
    <property type="component" value="Unassembled WGS sequence"/>
</dbReference>
<sequence length="234" mass="24772">MSLTEEFIHYHAEGKIFTGVLVRDSRNAPLPGVLLAPNMMGVASSSIEHARTIAKKGYVVLVADLYGCLPDSAEDAANRMNSLKDSPAERLILNAALARLAQLQCVNEDKLAAVGFCYGGHCVLELARSGAPLAVTACFHGTLDTRTPAEKGDIRGKVAVLNGADDPFVSAEQIKAFAGEMASCGCDFQLTNYAGAVHSFTYPKADVPGKTHYNAAVSNHAFSVVFTLLKEALG</sequence>
<evidence type="ECO:0000313" key="3">
    <source>
        <dbReference type="Proteomes" id="UP000230495"/>
    </source>
</evidence>
<dbReference type="InterPro" id="IPR029058">
    <property type="entry name" value="AB_hydrolase_fold"/>
</dbReference>
<reference evidence="2 3" key="1">
    <citation type="journal article" date="2017" name="J. Antimicrob. Chemother.">
        <title>Characterization of the population structure, drug resistance mechanisms and plasmids of the community-associated Enterobacter cloacae complex in China.</title>
        <authorList>
            <person name="Zhou K."/>
            <person name="Yu W."/>
            <person name="Cao X."/>
            <person name="Shen P."/>
            <person name="Lu H."/>
            <person name="Luo Q."/>
            <person name="Rossen J.W.A."/>
            <person name="Xiao Y."/>
        </authorList>
    </citation>
    <scope>NUCLEOTIDE SEQUENCE [LARGE SCALE GENOMIC DNA]</scope>
    <source>
        <strain evidence="2">ECC1097</strain>
    </source>
</reference>
<dbReference type="PANTHER" id="PTHR22946:SF4">
    <property type="entry name" value="ESTERASE FRSA"/>
    <property type="match status" value="1"/>
</dbReference>
<feature type="domain" description="Dienelactone hydrolase" evidence="1">
    <location>
        <begin position="22"/>
        <end position="232"/>
    </location>
</feature>
<dbReference type="RefSeq" id="WP_014883715.1">
    <property type="nucleotide sequence ID" value="NC_018405.1"/>
</dbReference>
<dbReference type="Gene3D" id="3.40.50.1820">
    <property type="entry name" value="alpha/beta hydrolase"/>
    <property type="match status" value="1"/>
</dbReference>